<dbReference type="Gene3D" id="3.10.450.50">
    <property type="match status" value="1"/>
</dbReference>
<dbReference type="InterPro" id="IPR032710">
    <property type="entry name" value="NTF2-like_dom_sf"/>
</dbReference>
<dbReference type="InterPro" id="IPR037401">
    <property type="entry name" value="SnoaL-like"/>
</dbReference>
<evidence type="ECO:0000313" key="3">
    <source>
        <dbReference type="Proteomes" id="UP000238348"/>
    </source>
</evidence>
<dbReference type="PANTHER" id="PTHR41252:SF1">
    <property type="entry name" value="BLR2505 PROTEIN"/>
    <property type="match status" value="1"/>
</dbReference>
<evidence type="ECO:0000313" key="2">
    <source>
        <dbReference type="EMBL" id="AUX43955.1"/>
    </source>
</evidence>
<reference evidence="2 3" key="1">
    <citation type="submission" date="2015-09" db="EMBL/GenBank/DDBJ databases">
        <title>Sorangium comparison.</title>
        <authorList>
            <person name="Zaburannyi N."/>
            <person name="Bunk B."/>
            <person name="Overmann J."/>
            <person name="Mueller R."/>
        </authorList>
    </citation>
    <scope>NUCLEOTIDE SEQUENCE [LARGE SCALE GENOMIC DNA]</scope>
    <source>
        <strain evidence="2 3">So ce26</strain>
    </source>
</reference>
<proteinExistence type="predicted"/>
<dbReference type="Pfam" id="PF12680">
    <property type="entry name" value="SnoaL_2"/>
    <property type="match status" value="1"/>
</dbReference>
<protein>
    <recommendedName>
        <fullName evidence="1">SnoaL-like domain-containing protein</fullName>
    </recommendedName>
</protein>
<evidence type="ECO:0000259" key="1">
    <source>
        <dbReference type="Pfam" id="PF12680"/>
    </source>
</evidence>
<dbReference type="OrthoDB" id="391735at2"/>
<gene>
    <name evidence="2" type="ORF">SOCE26_054120</name>
</gene>
<dbReference type="EMBL" id="CP012673">
    <property type="protein sequence ID" value="AUX43955.1"/>
    <property type="molecule type" value="Genomic_DNA"/>
</dbReference>
<organism evidence="2 3">
    <name type="scientific">Sorangium cellulosum</name>
    <name type="common">Polyangium cellulosum</name>
    <dbReference type="NCBI Taxonomy" id="56"/>
    <lineage>
        <taxon>Bacteria</taxon>
        <taxon>Pseudomonadati</taxon>
        <taxon>Myxococcota</taxon>
        <taxon>Polyangia</taxon>
        <taxon>Polyangiales</taxon>
        <taxon>Polyangiaceae</taxon>
        <taxon>Sorangium</taxon>
    </lineage>
</organism>
<accession>A0A2L0EXG3</accession>
<feature type="domain" description="SnoaL-like" evidence="1">
    <location>
        <begin position="26"/>
        <end position="127"/>
    </location>
</feature>
<dbReference type="RefSeq" id="WP_104982551.1">
    <property type="nucleotide sequence ID" value="NZ_CP012673.1"/>
</dbReference>
<dbReference type="Proteomes" id="UP000238348">
    <property type="component" value="Chromosome"/>
</dbReference>
<dbReference type="AlphaFoldDB" id="A0A2L0EXG3"/>
<dbReference type="PANTHER" id="PTHR41252">
    <property type="entry name" value="BLR2505 PROTEIN"/>
    <property type="match status" value="1"/>
</dbReference>
<dbReference type="SUPFAM" id="SSF54427">
    <property type="entry name" value="NTF2-like"/>
    <property type="match status" value="1"/>
</dbReference>
<sequence>MIDVCSSSLHSQRRDGTMVKNGTVGDIYAHLSRDDIPAMVQRLDPQIEWTLTAGLPNGGTYRGRDAVLKLFAGYAEIWEGLQVVPEEFFSSGNVVIVLGHYDGVSRQSGKRAVARFAHVWRLRDGLAERFETIADTRTILEALS</sequence>
<name>A0A2L0EXG3_SORCE</name>